<feature type="domain" description="Alpha/beta hydrolase fold-3" evidence="3">
    <location>
        <begin position="76"/>
        <end position="281"/>
    </location>
</feature>
<dbReference type="InterPro" id="IPR002168">
    <property type="entry name" value="Lipase_GDXG_HIS_AS"/>
</dbReference>
<dbReference type="InterPro" id="IPR013094">
    <property type="entry name" value="AB_hydrolase_3"/>
</dbReference>
<dbReference type="PANTHER" id="PTHR48081">
    <property type="entry name" value="AB HYDROLASE SUPERFAMILY PROTEIN C4A8.06C"/>
    <property type="match status" value="1"/>
</dbReference>
<name>A0A381ZJ11_9ZZZZ</name>
<dbReference type="AlphaFoldDB" id="A0A381ZJ11"/>
<dbReference type="PROSITE" id="PS01173">
    <property type="entry name" value="LIPASE_GDXG_HIS"/>
    <property type="match status" value="1"/>
</dbReference>
<dbReference type="GO" id="GO:0016787">
    <property type="term" value="F:hydrolase activity"/>
    <property type="evidence" value="ECO:0007669"/>
    <property type="project" value="UniProtKB-KW"/>
</dbReference>
<dbReference type="SUPFAM" id="SSF53474">
    <property type="entry name" value="alpha/beta-Hydrolases"/>
    <property type="match status" value="1"/>
</dbReference>
<evidence type="ECO:0000256" key="1">
    <source>
        <dbReference type="ARBA" id="ARBA00010515"/>
    </source>
</evidence>
<evidence type="ECO:0000259" key="3">
    <source>
        <dbReference type="Pfam" id="PF07859"/>
    </source>
</evidence>
<organism evidence="4">
    <name type="scientific">marine metagenome</name>
    <dbReference type="NCBI Taxonomy" id="408172"/>
    <lineage>
        <taxon>unclassified sequences</taxon>
        <taxon>metagenomes</taxon>
        <taxon>ecological metagenomes</taxon>
    </lineage>
</organism>
<gene>
    <name evidence="4" type="ORF">METZ01_LOCUS141676</name>
</gene>
<sequence length="305" mass="33546">MNKKRDPLASILEGKSPKDINELRTMLEEGMDAAGANDDLPVIGDFRSGIEIAKKDNRVLSTDIHSPQGEGPFPVLVYFHGGGWFAGSPKSHRKICHRFAEAGYLVFNVDYALAPENPFPEGFNDCMEAIRWVFKHCNEFGGDATRLSVGGDSAGGNLTAAAVAALTDDAEVNIQSILLIYAVVDFTGLVVAEGDQAEIRGIDLMSEMMISSYLGADRNRDLLLHPRISPIHAAEKFPPTHILCGTDDGLMASSKVLAQKLRESNIECEEFYYEGMPHGFLHFEEMFPEATQAIKRMTDFLARFS</sequence>
<dbReference type="InterPro" id="IPR050300">
    <property type="entry name" value="GDXG_lipolytic_enzyme"/>
</dbReference>
<protein>
    <recommendedName>
        <fullName evidence="3">Alpha/beta hydrolase fold-3 domain-containing protein</fullName>
    </recommendedName>
</protein>
<proteinExistence type="inferred from homology"/>
<dbReference type="PANTHER" id="PTHR48081:SF8">
    <property type="entry name" value="ALPHA_BETA HYDROLASE FOLD-3 DOMAIN-CONTAINING PROTEIN-RELATED"/>
    <property type="match status" value="1"/>
</dbReference>
<evidence type="ECO:0000313" key="4">
    <source>
        <dbReference type="EMBL" id="SVA88822.1"/>
    </source>
</evidence>
<dbReference type="EMBL" id="UINC01021383">
    <property type="protein sequence ID" value="SVA88822.1"/>
    <property type="molecule type" value="Genomic_DNA"/>
</dbReference>
<dbReference type="PROSITE" id="PS00122">
    <property type="entry name" value="CARBOXYLESTERASE_B_1"/>
    <property type="match status" value="1"/>
</dbReference>
<accession>A0A381ZJ11</accession>
<dbReference type="Gene3D" id="3.40.50.1820">
    <property type="entry name" value="alpha/beta hydrolase"/>
    <property type="match status" value="1"/>
</dbReference>
<dbReference type="InterPro" id="IPR019826">
    <property type="entry name" value="Carboxylesterase_B_AS"/>
</dbReference>
<reference evidence="4" key="1">
    <citation type="submission" date="2018-05" db="EMBL/GenBank/DDBJ databases">
        <authorList>
            <person name="Lanie J.A."/>
            <person name="Ng W.-L."/>
            <person name="Kazmierczak K.M."/>
            <person name="Andrzejewski T.M."/>
            <person name="Davidsen T.M."/>
            <person name="Wayne K.J."/>
            <person name="Tettelin H."/>
            <person name="Glass J.I."/>
            <person name="Rusch D."/>
            <person name="Podicherti R."/>
            <person name="Tsui H.-C.T."/>
            <person name="Winkler M.E."/>
        </authorList>
    </citation>
    <scope>NUCLEOTIDE SEQUENCE</scope>
</reference>
<keyword evidence="2" id="KW-0378">Hydrolase</keyword>
<comment type="similarity">
    <text evidence="1">Belongs to the 'GDXG' lipolytic enzyme family.</text>
</comment>
<dbReference type="InterPro" id="IPR029058">
    <property type="entry name" value="AB_hydrolase_fold"/>
</dbReference>
<dbReference type="Pfam" id="PF07859">
    <property type="entry name" value="Abhydrolase_3"/>
    <property type="match status" value="1"/>
</dbReference>
<evidence type="ECO:0000256" key="2">
    <source>
        <dbReference type="ARBA" id="ARBA00022801"/>
    </source>
</evidence>